<sequence>MPRFEYDNYGYTALIRQRKADVAAREKAKQAYIQFQNNEQIKRDGLLDMINAIPYKDPEDPSLTLAVRNMKKAREDYPSQDPDNQCVFRSAIDADLTSCLPPPAKGFHRPPLPRKNNPPRVAPIVEHEQPVKRERKKWGPPKRNPQYARERPTWRN</sequence>
<protein>
    <submittedName>
        <fullName evidence="2">Uncharacterized protein</fullName>
    </submittedName>
</protein>
<feature type="region of interest" description="Disordered" evidence="1">
    <location>
        <begin position="101"/>
        <end position="156"/>
    </location>
</feature>
<proteinExistence type="predicted"/>
<evidence type="ECO:0000313" key="2">
    <source>
        <dbReference type="EMBL" id="AUF82393.1"/>
    </source>
</evidence>
<accession>A0A2P0VND4</accession>
<dbReference type="EMBL" id="KY322437">
    <property type="protein sequence ID" value="AUF82393.1"/>
    <property type="molecule type" value="Genomic_DNA"/>
</dbReference>
<evidence type="ECO:0000256" key="1">
    <source>
        <dbReference type="SAM" id="MobiDB-lite"/>
    </source>
</evidence>
<evidence type="ECO:0000313" key="3">
    <source>
        <dbReference type="Proteomes" id="UP000244773"/>
    </source>
</evidence>
<gene>
    <name evidence="2" type="ORF">TetV_301</name>
</gene>
<organism evidence="2">
    <name type="scientific">Tetraselmis virus 1</name>
    <dbReference type="NCBI Taxonomy" id="2060617"/>
    <lineage>
        <taxon>Viruses</taxon>
        <taxon>Varidnaviria</taxon>
        <taxon>Bamfordvirae</taxon>
        <taxon>Nucleocytoviricota</taxon>
        <taxon>Megaviricetes</taxon>
        <taxon>Imitervirales</taxon>
        <taxon>Allomimiviridae</taxon>
        <taxon>Oceanusvirus</taxon>
        <taxon>Oceanusvirus kaneohense</taxon>
    </lineage>
</organism>
<reference evidence="2" key="1">
    <citation type="journal article" date="2018" name="Virology">
        <title>A giant virus infecting green algae encodes key fermentation genes.</title>
        <authorList>
            <person name="Schvarcz C.R."/>
            <person name="Steward G.F."/>
        </authorList>
    </citation>
    <scope>NUCLEOTIDE SEQUENCE [LARGE SCALE GENOMIC DNA]</scope>
</reference>
<name>A0A2P0VND4_9VIRU</name>
<keyword evidence="3" id="KW-1185">Reference proteome</keyword>
<dbReference type="Proteomes" id="UP000244773">
    <property type="component" value="Segment"/>
</dbReference>